<dbReference type="AlphaFoldDB" id="A0A918NFG9"/>
<evidence type="ECO:0000313" key="1">
    <source>
        <dbReference type="EMBL" id="GGX63454.1"/>
    </source>
</evidence>
<reference evidence="1 2" key="1">
    <citation type="journal article" date="2014" name="Int. J. Syst. Evol. Microbiol.">
        <title>Complete genome sequence of Corynebacterium casei LMG S-19264T (=DSM 44701T), isolated from a smear-ripened cheese.</title>
        <authorList>
            <consortium name="US DOE Joint Genome Institute (JGI-PGF)"/>
            <person name="Walter F."/>
            <person name="Albersmeier A."/>
            <person name="Kalinowski J."/>
            <person name="Ruckert C."/>
        </authorList>
    </citation>
    <scope>NUCLEOTIDE SEQUENCE [LARGE SCALE GENOMIC DNA]</scope>
    <source>
        <strain evidence="1 2">KCTC 23968</strain>
    </source>
</reference>
<proteinExistence type="predicted"/>
<organism evidence="1 2">
    <name type="scientific">Litorimonas cladophorae</name>
    <dbReference type="NCBI Taxonomy" id="1220491"/>
    <lineage>
        <taxon>Bacteria</taxon>
        <taxon>Pseudomonadati</taxon>
        <taxon>Pseudomonadota</taxon>
        <taxon>Alphaproteobacteria</taxon>
        <taxon>Maricaulales</taxon>
        <taxon>Robiginitomaculaceae</taxon>
    </lineage>
</organism>
<keyword evidence="1" id="KW-0503">Monooxygenase</keyword>
<dbReference type="SUPFAM" id="SSF51905">
    <property type="entry name" value="FAD/NAD(P)-binding domain"/>
    <property type="match status" value="1"/>
</dbReference>
<protein>
    <submittedName>
        <fullName evidence="1">Monooxygenase</fullName>
    </submittedName>
</protein>
<dbReference type="PANTHER" id="PTHR42877:SF4">
    <property type="entry name" value="FAD_NAD(P)-BINDING DOMAIN-CONTAINING PROTEIN-RELATED"/>
    <property type="match status" value="1"/>
</dbReference>
<dbReference type="EMBL" id="BMYV01000001">
    <property type="protein sequence ID" value="GGX63454.1"/>
    <property type="molecule type" value="Genomic_DNA"/>
</dbReference>
<dbReference type="InterPro" id="IPR051209">
    <property type="entry name" value="FAD-bind_Monooxygenase_sf"/>
</dbReference>
<sequence>MGTFDTETLIIGAGFGGICMGVQLKEAGKTEFIIVEKADEVGGTWRENTYPGAECDIASALYSYSFAPNPAWDFKWAKQKQIHAYQKGIAKSYGLYDHIQFGRTVISATYQAGRWRTVFSDGEVITSKFLVSAIGQLHIPKTPEIAGAADYQGVSFHSAQWDHSFDHVGKTIAVIGNAASAIQLIPELAEVADKLTVYHRTPNWIIPKKDRAYTRLEKWLGKRIPALGKLYRFSLFAQGEYFVWRIIQGKPLARRFGEIWVKSGLKKHIKDPDLRAKMLPDYPMGARRILLSDKIYPAFARENVEVVTEAIACLTKDGVKAEDGTERAHDLIVFATGFYTNPFLKEIDVTGERGVSLKDHWADGAQAYMGTMTAGFPNLFILYGPNTNTGHTSIIYKLENQVHYVMDLMARTSSTIAVKPEAEAEFGEEMQRRLKNLAWSKVDASWYKVGDKVPNNWPGSALEFKRRFKTPIWEHYEISQ</sequence>
<comment type="caution">
    <text evidence="1">The sequence shown here is derived from an EMBL/GenBank/DDBJ whole genome shotgun (WGS) entry which is preliminary data.</text>
</comment>
<accession>A0A918NFG9</accession>
<dbReference type="PANTHER" id="PTHR42877">
    <property type="entry name" value="L-ORNITHINE N(5)-MONOOXYGENASE-RELATED"/>
    <property type="match status" value="1"/>
</dbReference>
<keyword evidence="2" id="KW-1185">Reference proteome</keyword>
<dbReference type="InterPro" id="IPR036188">
    <property type="entry name" value="FAD/NAD-bd_sf"/>
</dbReference>
<dbReference type="GO" id="GO:0004497">
    <property type="term" value="F:monooxygenase activity"/>
    <property type="evidence" value="ECO:0007669"/>
    <property type="project" value="UniProtKB-KW"/>
</dbReference>
<evidence type="ECO:0000313" key="2">
    <source>
        <dbReference type="Proteomes" id="UP000600865"/>
    </source>
</evidence>
<name>A0A918NFG9_9PROT</name>
<keyword evidence="1" id="KW-0560">Oxidoreductase</keyword>
<dbReference type="Gene3D" id="3.50.50.60">
    <property type="entry name" value="FAD/NAD(P)-binding domain"/>
    <property type="match status" value="2"/>
</dbReference>
<dbReference type="Pfam" id="PF13738">
    <property type="entry name" value="Pyr_redox_3"/>
    <property type="match status" value="1"/>
</dbReference>
<gene>
    <name evidence="1" type="ORF">GCM10011309_11800</name>
</gene>
<dbReference type="Proteomes" id="UP000600865">
    <property type="component" value="Unassembled WGS sequence"/>
</dbReference>
<dbReference type="RefSeq" id="WP_189582656.1">
    <property type="nucleotide sequence ID" value="NZ_BMYV01000001.1"/>
</dbReference>